<reference evidence="2" key="1">
    <citation type="submission" date="2020-05" db="EMBL/GenBank/DDBJ databases">
        <title>WGS assembly of Panicum virgatum.</title>
        <authorList>
            <person name="Lovell J.T."/>
            <person name="Jenkins J."/>
            <person name="Shu S."/>
            <person name="Juenger T.E."/>
            <person name="Schmutz J."/>
        </authorList>
    </citation>
    <scope>NUCLEOTIDE SEQUENCE</scope>
    <source>
        <strain evidence="2">AP13</strain>
    </source>
</reference>
<dbReference type="EMBL" id="CM029044">
    <property type="protein sequence ID" value="KAG2605688.1"/>
    <property type="molecule type" value="Genomic_DNA"/>
</dbReference>
<sequence>MSAYGHNIWPCKDITEWEKVNGEEVKPPVFDKKVGRSPKSRKKQPQEVMGKYGPKLSKHGIIMHCSWCQSTEHNARTCELKKAGVRPTMAPVRNPPNMDVEEESKEAPTEVVHVEVTHDEFEVEEDEVPTILSQML</sequence>
<feature type="region of interest" description="Disordered" evidence="1">
    <location>
        <begin position="22"/>
        <end position="53"/>
    </location>
</feature>
<evidence type="ECO:0000313" key="2">
    <source>
        <dbReference type="EMBL" id="KAG2605688.1"/>
    </source>
</evidence>
<proteinExistence type="predicted"/>
<evidence type="ECO:0000256" key="1">
    <source>
        <dbReference type="SAM" id="MobiDB-lite"/>
    </source>
</evidence>
<keyword evidence="3" id="KW-1185">Reference proteome</keyword>
<comment type="caution">
    <text evidence="2">The sequence shown here is derived from an EMBL/GenBank/DDBJ whole genome shotgun (WGS) entry which is preliminary data.</text>
</comment>
<gene>
    <name evidence="2" type="ORF">PVAP13_4NG086282</name>
</gene>
<dbReference type="Proteomes" id="UP000823388">
    <property type="component" value="Chromosome 4N"/>
</dbReference>
<feature type="compositionally biased region" description="Basic and acidic residues" evidence="1">
    <location>
        <begin position="22"/>
        <end position="34"/>
    </location>
</feature>
<evidence type="ECO:0000313" key="3">
    <source>
        <dbReference type="Proteomes" id="UP000823388"/>
    </source>
</evidence>
<feature type="region of interest" description="Disordered" evidence="1">
    <location>
        <begin position="89"/>
        <end position="109"/>
    </location>
</feature>
<accession>A0A8T0T7T9</accession>
<name>A0A8T0T7T9_PANVG</name>
<dbReference type="AlphaFoldDB" id="A0A8T0T7T9"/>
<protein>
    <submittedName>
        <fullName evidence="2">Uncharacterized protein</fullName>
    </submittedName>
</protein>
<organism evidence="2 3">
    <name type="scientific">Panicum virgatum</name>
    <name type="common">Blackwell switchgrass</name>
    <dbReference type="NCBI Taxonomy" id="38727"/>
    <lineage>
        <taxon>Eukaryota</taxon>
        <taxon>Viridiplantae</taxon>
        <taxon>Streptophyta</taxon>
        <taxon>Embryophyta</taxon>
        <taxon>Tracheophyta</taxon>
        <taxon>Spermatophyta</taxon>
        <taxon>Magnoliopsida</taxon>
        <taxon>Liliopsida</taxon>
        <taxon>Poales</taxon>
        <taxon>Poaceae</taxon>
        <taxon>PACMAD clade</taxon>
        <taxon>Panicoideae</taxon>
        <taxon>Panicodae</taxon>
        <taxon>Paniceae</taxon>
        <taxon>Panicinae</taxon>
        <taxon>Panicum</taxon>
        <taxon>Panicum sect. Hiantes</taxon>
    </lineage>
</organism>